<organism evidence="1 2">
    <name type="scientific">Acaulospora colombiana</name>
    <dbReference type="NCBI Taxonomy" id="27376"/>
    <lineage>
        <taxon>Eukaryota</taxon>
        <taxon>Fungi</taxon>
        <taxon>Fungi incertae sedis</taxon>
        <taxon>Mucoromycota</taxon>
        <taxon>Glomeromycotina</taxon>
        <taxon>Glomeromycetes</taxon>
        <taxon>Diversisporales</taxon>
        <taxon>Acaulosporaceae</taxon>
        <taxon>Acaulospora</taxon>
    </lineage>
</organism>
<gene>
    <name evidence="1" type="ORF">ACOLOM_LOCUS3507</name>
</gene>
<evidence type="ECO:0000313" key="1">
    <source>
        <dbReference type="EMBL" id="CAG8517589.1"/>
    </source>
</evidence>
<reference evidence="1" key="1">
    <citation type="submission" date="2021-06" db="EMBL/GenBank/DDBJ databases">
        <authorList>
            <person name="Kallberg Y."/>
            <person name="Tangrot J."/>
            <person name="Rosling A."/>
        </authorList>
    </citation>
    <scope>NUCLEOTIDE SEQUENCE</scope>
    <source>
        <strain evidence="1">CL356</strain>
    </source>
</reference>
<proteinExistence type="predicted"/>
<sequence>MRYVDENAKKIERENVEIRIEYASGHVKRLYDENDENEIIELRELQTRLIFSALTNTIPARCEAIIDPSENLQSLCKSYFSSMYIGWMVFLTYLVSTLFSWKIYRNRSEIVKNEYYTTNHQLEPLH</sequence>
<evidence type="ECO:0000313" key="2">
    <source>
        <dbReference type="Proteomes" id="UP000789525"/>
    </source>
</evidence>
<dbReference type="EMBL" id="CAJVPT010005209">
    <property type="protein sequence ID" value="CAG8517589.1"/>
    <property type="molecule type" value="Genomic_DNA"/>
</dbReference>
<accession>A0ACA9LC76</accession>
<name>A0ACA9LC76_9GLOM</name>
<keyword evidence="2" id="KW-1185">Reference proteome</keyword>
<dbReference type="Proteomes" id="UP000789525">
    <property type="component" value="Unassembled WGS sequence"/>
</dbReference>
<protein>
    <submittedName>
        <fullName evidence="1">11371_t:CDS:1</fullName>
    </submittedName>
</protein>
<comment type="caution">
    <text evidence="1">The sequence shown here is derived from an EMBL/GenBank/DDBJ whole genome shotgun (WGS) entry which is preliminary data.</text>
</comment>